<dbReference type="InterPro" id="IPR008409">
    <property type="entry name" value="SPF27"/>
</dbReference>
<comment type="caution">
    <text evidence="8">The sequence shown here is derived from an EMBL/GenBank/DDBJ whole genome shotgun (WGS) entry which is preliminary data.</text>
</comment>
<evidence type="ECO:0000256" key="5">
    <source>
        <dbReference type="ARBA" id="ARBA00023187"/>
    </source>
</evidence>
<dbReference type="GO" id="GO:0000974">
    <property type="term" value="C:Prp19 complex"/>
    <property type="evidence" value="ECO:0007669"/>
    <property type="project" value="TreeGrafter"/>
</dbReference>
<dbReference type="AlphaFoldDB" id="G7EA75"/>
<dbReference type="RefSeq" id="XP_014566207.1">
    <property type="nucleotide sequence ID" value="XM_014710721.1"/>
</dbReference>
<comment type="similarity">
    <text evidence="2">Belongs to the SPF27 family.</text>
</comment>
<evidence type="ECO:0000256" key="4">
    <source>
        <dbReference type="ARBA" id="ARBA00022728"/>
    </source>
</evidence>
<evidence type="ECO:0000256" key="2">
    <source>
        <dbReference type="ARBA" id="ARBA00010788"/>
    </source>
</evidence>
<keyword evidence="7" id="KW-0175">Coiled coil</keyword>
<dbReference type="STRING" id="764103.G7EA75"/>
<dbReference type="GO" id="GO:0071013">
    <property type="term" value="C:catalytic step 2 spliceosome"/>
    <property type="evidence" value="ECO:0007669"/>
    <property type="project" value="TreeGrafter"/>
</dbReference>
<dbReference type="OMA" id="SAWQESI"/>
<dbReference type="GO" id="GO:0008380">
    <property type="term" value="P:RNA splicing"/>
    <property type="evidence" value="ECO:0007669"/>
    <property type="project" value="UniProtKB-KW"/>
</dbReference>
<evidence type="ECO:0000256" key="6">
    <source>
        <dbReference type="ARBA" id="ARBA00023242"/>
    </source>
</evidence>
<dbReference type="GO" id="GO:0006397">
    <property type="term" value="P:mRNA processing"/>
    <property type="evidence" value="ECO:0007669"/>
    <property type="project" value="UniProtKB-KW"/>
</dbReference>
<dbReference type="EMBL" id="BABT02000229">
    <property type="protein sequence ID" value="GAA99735.1"/>
    <property type="molecule type" value="Genomic_DNA"/>
</dbReference>
<keyword evidence="9" id="KW-1185">Reference proteome</keyword>
<evidence type="ECO:0000313" key="8">
    <source>
        <dbReference type="EMBL" id="GAA99735.1"/>
    </source>
</evidence>
<keyword evidence="4" id="KW-0747">Spliceosome</keyword>
<evidence type="ECO:0000256" key="7">
    <source>
        <dbReference type="SAM" id="Coils"/>
    </source>
</evidence>
<dbReference type="OrthoDB" id="205794at2759"/>
<evidence type="ECO:0000313" key="9">
    <source>
        <dbReference type="Proteomes" id="UP000009131"/>
    </source>
</evidence>
<name>G7EA75_MIXOS</name>
<dbReference type="PANTHER" id="PTHR13296:SF0">
    <property type="entry name" value="PRE-MRNA-SPLICING FACTOR SPF27"/>
    <property type="match status" value="1"/>
</dbReference>
<dbReference type="InParanoid" id="G7EA75"/>
<dbReference type="eggNOG" id="KOG3096">
    <property type="taxonomic scope" value="Eukaryota"/>
</dbReference>
<gene>
    <name evidence="8" type="primary">Mo06438</name>
    <name evidence="8" type="ORF">E5Q_06438</name>
</gene>
<dbReference type="HOGENOM" id="CLU_082523_2_1_1"/>
<dbReference type="Proteomes" id="UP000009131">
    <property type="component" value="Unassembled WGS sequence"/>
</dbReference>
<keyword evidence="3" id="KW-0507">mRNA processing</keyword>
<dbReference type="Pfam" id="PF05700">
    <property type="entry name" value="BCAS2"/>
    <property type="match status" value="1"/>
</dbReference>
<feature type="coiled-coil region" evidence="7">
    <location>
        <begin position="96"/>
        <end position="123"/>
    </location>
</feature>
<evidence type="ECO:0000256" key="3">
    <source>
        <dbReference type="ARBA" id="ARBA00022664"/>
    </source>
</evidence>
<proteinExistence type="inferred from homology"/>
<organism evidence="8 9">
    <name type="scientific">Mixia osmundae (strain CBS 9802 / IAM 14324 / JCM 22182 / KY 12970)</name>
    <dbReference type="NCBI Taxonomy" id="764103"/>
    <lineage>
        <taxon>Eukaryota</taxon>
        <taxon>Fungi</taxon>
        <taxon>Dikarya</taxon>
        <taxon>Basidiomycota</taxon>
        <taxon>Pucciniomycotina</taxon>
        <taxon>Mixiomycetes</taxon>
        <taxon>Mixiales</taxon>
        <taxon>Mixiaceae</taxon>
        <taxon>Mixia</taxon>
    </lineage>
</organism>
<sequence>MDASMIDSLPYIDKDYDDRPEAREVIEKELAKELARLPKRDLSSQLPEDVASRLFSSSHFLQTELKRVSSSSQAEGGLDTTRYSLPVPPSGEQASIEEWQAALDNASAQLEHQATRLNNLELLNSFGANSWRLSNFLIDRSAERYKGAIDSTTEATETINRQRKSKQLAAGAQLEALEQQWSQLISANLQIEIANLSVEQSLDALRQREQELQRKLEETA</sequence>
<keyword evidence="5" id="KW-0508">mRNA splicing</keyword>
<reference evidence="8 9" key="2">
    <citation type="journal article" date="2012" name="Open Biol.">
        <title>Characteristics of nucleosomes and linker DNA regions on the genome of the basidiomycete Mixia osmundae revealed by mono- and dinucleosome mapping.</title>
        <authorList>
            <person name="Nishida H."/>
            <person name="Kondo S."/>
            <person name="Matsumoto T."/>
            <person name="Suzuki Y."/>
            <person name="Yoshikawa H."/>
            <person name="Taylor T.D."/>
            <person name="Sugiyama J."/>
        </authorList>
    </citation>
    <scope>NUCLEOTIDE SEQUENCE [LARGE SCALE GENOMIC DNA]</scope>
    <source>
        <strain evidence="9">CBS 9802 / IAM 14324 / JCM 22182 / KY 12970</strain>
    </source>
</reference>
<accession>G7EA75</accession>
<keyword evidence="6" id="KW-0539">Nucleus</keyword>
<evidence type="ECO:0000256" key="1">
    <source>
        <dbReference type="ARBA" id="ARBA00004123"/>
    </source>
</evidence>
<dbReference type="GO" id="GO:0071011">
    <property type="term" value="C:precatalytic spliceosome"/>
    <property type="evidence" value="ECO:0007669"/>
    <property type="project" value="TreeGrafter"/>
</dbReference>
<dbReference type="PANTHER" id="PTHR13296">
    <property type="entry name" value="BCAS2 PROTEIN"/>
    <property type="match status" value="1"/>
</dbReference>
<comment type="subcellular location">
    <subcellularLocation>
        <location evidence="1">Nucleus</location>
    </subcellularLocation>
</comment>
<evidence type="ECO:0008006" key="10">
    <source>
        <dbReference type="Google" id="ProtNLM"/>
    </source>
</evidence>
<reference evidence="8 9" key="1">
    <citation type="journal article" date="2011" name="J. Gen. Appl. Microbiol.">
        <title>Draft genome sequencing of the enigmatic basidiomycete Mixia osmundae.</title>
        <authorList>
            <person name="Nishida H."/>
            <person name="Nagatsuka Y."/>
            <person name="Sugiyama J."/>
        </authorList>
    </citation>
    <scope>NUCLEOTIDE SEQUENCE [LARGE SCALE GENOMIC DNA]</scope>
    <source>
        <strain evidence="9">CBS 9802 / IAM 14324 / JCM 22182 / KY 12970</strain>
    </source>
</reference>
<dbReference type="FunCoup" id="G7EA75">
    <property type="interactions" value="87"/>
</dbReference>
<protein>
    <recommendedName>
        <fullName evidence="10">Pre-mRNA-splicing factor SPF27</fullName>
    </recommendedName>
</protein>